<dbReference type="Proteomes" id="UP000007110">
    <property type="component" value="Unassembled WGS sequence"/>
</dbReference>
<dbReference type="OrthoDB" id="10266018at2759"/>
<accession>A0A7M7NK40</accession>
<protein>
    <recommendedName>
        <fullName evidence="5">Cyclin-like domain-containing protein</fullName>
    </recommendedName>
</protein>
<evidence type="ECO:0000313" key="6">
    <source>
        <dbReference type="EnsemblMetazoa" id="XP_030837825"/>
    </source>
</evidence>
<feature type="domain" description="Cyclin-like" evidence="5">
    <location>
        <begin position="46"/>
        <end position="144"/>
    </location>
</feature>
<feature type="region of interest" description="Disordered" evidence="4">
    <location>
        <begin position="261"/>
        <end position="284"/>
    </location>
</feature>
<dbReference type="FunFam" id="1.10.472.10:FF:000017">
    <property type="entry name" value="Putative cyclin-c"/>
    <property type="match status" value="1"/>
</dbReference>
<dbReference type="InParanoid" id="A0A7M7NK40"/>
<proteinExistence type="inferred from homology"/>
<evidence type="ECO:0000256" key="1">
    <source>
        <dbReference type="ARBA" id="ARBA00008638"/>
    </source>
</evidence>
<dbReference type="OMA" id="CLLHPPH"/>
<reference evidence="7" key="1">
    <citation type="submission" date="2015-02" db="EMBL/GenBank/DDBJ databases">
        <title>Genome sequencing for Strongylocentrotus purpuratus.</title>
        <authorList>
            <person name="Murali S."/>
            <person name="Liu Y."/>
            <person name="Vee V."/>
            <person name="English A."/>
            <person name="Wang M."/>
            <person name="Skinner E."/>
            <person name="Han Y."/>
            <person name="Muzny D.M."/>
            <person name="Worley K.C."/>
            <person name="Gibbs R.A."/>
        </authorList>
    </citation>
    <scope>NUCLEOTIDE SEQUENCE</scope>
</reference>
<evidence type="ECO:0000259" key="5">
    <source>
        <dbReference type="SMART" id="SM00385"/>
    </source>
</evidence>
<dbReference type="EnsemblMetazoa" id="XM_030981965">
    <property type="protein sequence ID" value="XP_030837825"/>
    <property type="gene ID" value="LOC105438645"/>
</dbReference>
<dbReference type="SMART" id="SM00385">
    <property type="entry name" value="CYCLIN"/>
    <property type="match status" value="2"/>
</dbReference>
<dbReference type="GeneID" id="105438645"/>
<dbReference type="GO" id="GO:0005634">
    <property type="term" value="C:nucleus"/>
    <property type="evidence" value="ECO:0000318"/>
    <property type="project" value="GO_Central"/>
</dbReference>
<keyword evidence="2 3" id="KW-0195">Cyclin</keyword>
<evidence type="ECO:0000256" key="3">
    <source>
        <dbReference type="RuleBase" id="RU000383"/>
    </source>
</evidence>
<dbReference type="Gene3D" id="1.10.472.10">
    <property type="entry name" value="Cyclin-like"/>
    <property type="match status" value="2"/>
</dbReference>
<dbReference type="InterPro" id="IPR013763">
    <property type="entry name" value="Cyclin-like_dom"/>
</dbReference>
<dbReference type="InterPro" id="IPR031658">
    <property type="entry name" value="Cyclin_C_2"/>
</dbReference>
<organism evidence="6 7">
    <name type="scientific">Strongylocentrotus purpuratus</name>
    <name type="common">Purple sea urchin</name>
    <dbReference type="NCBI Taxonomy" id="7668"/>
    <lineage>
        <taxon>Eukaryota</taxon>
        <taxon>Metazoa</taxon>
        <taxon>Echinodermata</taxon>
        <taxon>Eleutherozoa</taxon>
        <taxon>Echinozoa</taxon>
        <taxon>Echinoidea</taxon>
        <taxon>Euechinoidea</taxon>
        <taxon>Echinacea</taxon>
        <taxon>Camarodonta</taxon>
        <taxon>Echinidea</taxon>
        <taxon>Strongylocentrotidae</taxon>
        <taxon>Strongylocentrotus</taxon>
    </lineage>
</organism>
<dbReference type="CDD" id="cd20513">
    <property type="entry name" value="CYCLIN_CCNC_rpt1"/>
    <property type="match status" value="1"/>
</dbReference>
<dbReference type="GO" id="GO:0045944">
    <property type="term" value="P:positive regulation of transcription by RNA polymerase II"/>
    <property type="evidence" value="ECO:0000318"/>
    <property type="project" value="GO_Central"/>
</dbReference>
<dbReference type="GO" id="GO:0016592">
    <property type="term" value="C:mediator complex"/>
    <property type="evidence" value="ECO:0000318"/>
    <property type="project" value="GO_Central"/>
</dbReference>
<comment type="similarity">
    <text evidence="1">Belongs to the cyclin family. Cyclin C subfamily.</text>
</comment>
<dbReference type="PIRSF" id="PIRSF028758">
    <property type="entry name" value="Cyclin, C/H/G types"/>
    <property type="match status" value="1"/>
</dbReference>
<dbReference type="InterPro" id="IPR043198">
    <property type="entry name" value="Cyclin/Ssn8"/>
</dbReference>
<feature type="domain" description="Cyclin-like" evidence="5">
    <location>
        <begin position="157"/>
        <end position="237"/>
    </location>
</feature>
<feature type="compositionally biased region" description="Low complexity" evidence="4">
    <location>
        <begin position="269"/>
        <end position="284"/>
    </location>
</feature>
<name>A0A7M7NK40_STRPU</name>
<dbReference type="AlphaFoldDB" id="A0A7M7NK40"/>
<dbReference type="InterPro" id="IPR036915">
    <property type="entry name" value="Cyclin-like_sf"/>
</dbReference>
<dbReference type="RefSeq" id="XP_030837825.1">
    <property type="nucleotide sequence ID" value="XM_030981965.1"/>
</dbReference>
<evidence type="ECO:0000313" key="7">
    <source>
        <dbReference type="Proteomes" id="UP000007110"/>
    </source>
</evidence>
<dbReference type="SUPFAM" id="SSF47954">
    <property type="entry name" value="Cyclin-like"/>
    <property type="match status" value="2"/>
</dbReference>
<dbReference type="Pfam" id="PF00134">
    <property type="entry name" value="Cyclin_N"/>
    <property type="match status" value="1"/>
</dbReference>
<dbReference type="GO" id="GO:0016538">
    <property type="term" value="F:cyclin-dependent protein serine/threonine kinase regulator activity"/>
    <property type="evidence" value="ECO:0000318"/>
    <property type="project" value="GO_Central"/>
</dbReference>
<evidence type="ECO:0000256" key="4">
    <source>
        <dbReference type="SAM" id="MobiDB-lite"/>
    </source>
</evidence>
<dbReference type="PANTHER" id="PTHR10026">
    <property type="entry name" value="CYCLIN"/>
    <property type="match status" value="1"/>
</dbReference>
<evidence type="ECO:0000256" key="2">
    <source>
        <dbReference type="ARBA" id="ARBA00023127"/>
    </source>
</evidence>
<reference evidence="6" key="2">
    <citation type="submission" date="2021-01" db="UniProtKB">
        <authorList>
            <consortium name="EnsemblMetazoa"/>
        </authorList>
    </citation>
    <scope>IDENTIFICATION</scope>
</reference>
<dbReference type="CDD" id="cd20514">
    <property type="entry name" value="CYCLIN_CCNC_rpt2"/>
    <property type="match status" value="1"/>
</dbReference>
<keyword evidence="7" id="KW-1185">Reference proteome</keyword>
<sequence>MAGNFWQSSHCQQWILDKQVLMKDRQTDLEILTEEEYQKCMIFYAGVIQALGEQLKVRQQVVSTATIYFKRFYSKNNLKSIDPLLMSPTCLFLASKVEEFGPLINSRLISACQSVVKKLPYAFSGQEFPYTIKSILECEFYVLEIMDCCLIVYHPYRPLIQYASDLGQEDQLLPLAWHIINDSLRTDVCLLYPPYLIALASLHMACVISQNDHTKHWFADLNVDLDKILEITQQILKLYDLWENYDEKKEIASVLAKVPKPQTIPPPSTSVATSDSQSSGKGTV</sequence>
<dbReference type="KEGG" id="spu:105438645"/>
<dbReference type="Pfam" id="PF16899">
    <property type="entry name" value="Cyclin_C_2"/>
    <property type="match status" value="1"/>
</dbReference>
<dbReference type="InterPro" id="IPR006671">
    <property type="entry name" value="Cyclin_N"/>
</dbReference>